<dbReference type="InParanoid" id="B0DUY3"/>
<organism evidence="2">
    <name type="scientific">Laccaria bicolor (strain S238N-H82 / ATCC MYA-4686)</name>
    <name type="common">Bicoloured deceiver</name>
    <name type="synonym">Laccaria laccata var. bicolor</name>
    <dbReference type="NCBI Taxonomy" id="486041"/>
    <lineage>
        <taxon>Eukaryota</taxon>
        <taxon>Fungi</taxon>
        <taxon>Dikarya</taxon>
        <taxon>Basidiomycota</taxon>
        <taxon>Agaricomycotina</taxon>
        <taxon>Agaricomycetes</taxon>
        <taxon>Agaricomycetidae</taxon>
        <taxon>Agaricales</taxon>
        <taxon>Agaricineae</taxon>
        <taxon>Hydnangiaceae</taxon>
        <taxon>Laccaria</taxon>
    </lineage>
</organism>
<dbReference type="RefSeq" id="XP_001887765.1">
    <property type="nucleotide sequence ID" value="XM_001887730.1"/>
</dbReference>
<name>B0DUY3_LACBS</name>
<keyword evidence="2" id="KW-1185">Reference proteome</keyword>
<accession>B0DUY3</accession>
<proteinExistence type="predicted"/>
<dbReference type="EMBL" id="DS547137">
    <property type="protein sequence ID" value="EDR01689.1"/>
    <property type="molecule type" value="Genomic_DNA"/>
</dbReference>
<dbReference type="KEGG" id="lbc:LACBIDRAFT_333118"/>
<dbReference type="HOGENOM" id="CLU_1806502_0_0_1"/>
<sequence>MAVSKVCGVIWMSEVWWVLYAASGGTLRLRPTFHLRLASEVNGAHDYNPNTEHTCAFYIPHDNRPPIIVVNPVNDADDGGTPTHVPPQGLTPQLTYHPTHITTFTLAKRATHLDPFVPLSKQLLSWWGRDRIQLFTRRGKLRS</sequence>
<protein>
    <submittedName>
        <fullName evidence="1">Predicted protein</fullName>
    </submittedName>
</protein>
<evidence type="ECO:0000313" key="2">
    <source>
        <dbReference type="Proteomes" id="UP000001194"/>
    </source>
</evidence>
<dbReference type="AlphaFoldDB" id="B0DUY3"/>
<dbReference type="Proteomes" id="UP000001194">
    <property type="component" value="Unassembled WGS sequence"/>
</dbReference>
<reference evidence="1 2" key="1">
    <citation type="journal article" date="2008" name="Nature">
        <title>The genome of Laccaria bicolor provides insights into mycorrhizal symbiosis.</title>
        <authorList>
            <person name="Martin F."/>
            <person name="Aerts A."/>
            <person name="Ahren D."/>
            <person name="Brun A."/>
            <person name="Danchin E.G.J."/>
            <person name="Duchaussoy F."/>
            <person name="Gibon J."/>
            <person name="Kohler A."/>
            <person name="Lindquist E."/>
            <person name="Pereda V."/>
            <person name="Salamov A."/>
            <person name="Shapiro H.J."/>
            <person name="Wuyts J."/>
            <person name="Blaudez D."/>
            <person name="Buee M."/>
            <person name="Brokstein P."/>
            <person name="Canbaeck B."/>
            <person name="Cohen D."/>
            <person name="Courty P.E."/>
            <person name="Coutinho P.M."/>
            <person name="Delaruelle C."/>
            <person name="Detter J.C."/>
            <person name="Deveau A."/>
            <person name="DiFazio S."/>
            <person name="Duplessis S."/>
            <person name="Fraissinet-Tachet L."/>
            <person name="Lucic E."/>
            <person name="Frey-Klett P."/>
            <person name="Fourrey C."/>
            <person name="Feussner I."/>
            <person name="Gay G."/>
            <person name="Grimwood J."/>
            <person name="Hoegger P.J."/>
            <person name="Jain P."/>
            <person name="Kilaru S."/>
            <person name="Labbe J."/>
            <person name="Lin Y.C."/>
            <person name="Legue V."/>
            <person name="Le Tacon F."/>
            <person name="Marmeisse R."/>
            <person name="Melayah D."/>
            <person name="Montanini B."/>
            <person name="Muratet M."/>
            <person name="Nehls U."/>
            <person name="Niculita-Hirzel H."/>
            <person name="Oudot-Le Secq M.P."/>
            <person name="Peter M."/>
            <person name="Quesneville H."/>
            <person name="Rajashekar B."/>
            <person name="Reich M."/>
            <person name="Rouhier N."/>
            <person name="Schmutz J."/>
            <person name="Yin T."/>
            <person name="Chalot M."/>
            <person name="Henrissat B."/>
            <person name="Kuees U."/>
            <person name="Lucas S."/>
            <person name="Van de Peer Y."/>
            <person name="Podila G.K."/>
            <person name="Polle A."/>
            <person name="Pukkila P.J."/>
            <person name="Richardson P.M."/>
            <person name="Rouze P."/>
            <person name="Sanders I.R."/>
            <person name="Stajich J.E."/>
            <person name="Tunlid A."/>
            <person name="Tuskan G."/>
            <person name="Grigoriev I.V."/>
        </authorList>
    </citation>
    <scope>NUCLEOTIDE SEQUENCE [LARGE SCALE GENOMIC DNA]</scope>
    <source>
        <strain evidence="2">S238N-H82 / ATCC MYA-4686</strain>
    </source>
</reference>
<dbReference type="GeneID" id="6083375"/>
<gene>
    <name evidence="1" type="ORF">LACBIDRAFT_333118</name>
</gene>
<evidence type="ECO:0000313" key="1">
    <source>
        <dbReference type="EMBL" id="EDR01689.1"/>
    </source>
</evidence>